<protein>
    <submittedName>
        <fullName evidence="2">Uncharacterized protein</fullName>
    </submittedName>
</protein>
<dbReference type="EMBL" id="FXAT01000007">
    <property type="protein sequence ID" value="SMG54813.1"/>
    <property type="molecule type" value="Genomic_DNA"/>
</dbReference>
<dbReference type="AlphaFoldDB" id="A0A1X7LN84"/>
<keyword evidence="3" id="KW-1185">Reference proteome</keyword>
<evidence type="ECO:0000313" key="3">
    <source>
        <dbReference type="Proteomes" id="UP000193228"/>
    </source>
</evidence>
<proteinExistence type="predicted"/>
<accession>A0A1X7LN84</accession>
<evidence type="ECO:0000313" key="2">
    <source>
        <dbReference type="EMBL" id="SMG54813.1"/>
    </source>
</evidence>
<evidence type="ECO:0000256" key="1">
    <source>
        <dbReference type="SAM" id="MobiDB-lite"/>
    </source>
</evidence>
<dbReference type="STRING" id="1515439.SAMN06265784_1073"/>
<organism evidence="2 3">
    <name type="scientific">Paraburkholderia susongensis</name>
    <dbReference type="NCBI Taxonomy" id="1515439"/>
    <lineage>
        <taxon>Bacteria</taxon>
        <taxon>Pseudomonadati</taxon>
        <taxon>Pseudomonadota</taxon>
        <taxon>Betaproteobacteria</taxon>
        <taxon>Burkholderiales</taxon>
        <taxon>Burkholderiaceae</taxon>
        <taxon>Paraburkholderia</taxon>
    </lineage>
</organism>
<reference evidence="3" key="1">
    <citation type="submission" date="2017-04" db="EMBL/GenBank/DDBJ databases">
        <authorList>
            <person name="Varghese N."/>
            <person name="Submissions S."/>
        </authorList>
    </citation>
    <scope>NUCLEOTIDE SEQUENCE [LARGE SCALE GENOMIC DNA]</scope>
    <source>
        <strain evidence="3">LMG 29540</strain>
    </source>
</reference>
<name>A0A1X7LN84_9BURK</name>
<sequence>MHDTTMEQQMTFEQQAQLLHFTRIGLKWIAGQMSFDDVTQILGQPLRRYESDQTIDYTYYHEKVMLVTFSLDKLHTIHGKPRISDFRVKVEDLVHNVHTDIPLESFDSLGLHRIAHGESIDGVRTENSDFFSPNGITDPSGFYPDNYVSFGYRLPLPPDSLFDVYASFYYLGEWARPTGESGANLNNLRVAVDLRNLVISRHYLTPEELEQRRQAKRQKYGMMDLRTGMVCPETGMWESWTQAGPIGKALVRAGDRFRQARQPGAPSTDARWMWSSEYDPNRRT</sequence>
<dbReference type="Proteomes" id="UP000193228">
    <property type="component" value="Unassembled WGS sequence"/>
</dbReference>
<gene>
    <name evidence="2" type="ORF">SAMN06265784_1073</name>
</gene>
<feature type="region of interest" description="Disordered" evidence="1">
    <location>
        <begin position="260"/>
        <end position="284"/>
    </location>
</feature>